<accession>A0AAV4MLD8</accession>
<protein>
    <submittedName>
        <fullName evidence="1">Uncharacterized protein</fullName>
    </submittedName>
</protein>
<comment type="caution">
    <text evidence="1">The sequence shown here is derived from an EMBL/GenBank/DDBJ whole genome shotgun (WGS) entry which is preliminary data.</text>
</comment>
<keyword evidence="2" id="KW-1185">Reference proteome</keyword>
<evidence type="ECO:0000313" key="2">
    <source>
        <dbReference type="Proteomes" id="UP001054837"/>
    </source>
</evidence>
<proteinExistence type="predicted"/>
<dbReference type="AlphaFoldDB" id="A0AAV4MLD8"/>
<organism evidence="1 2">
    <name type="scientific">Caerostris darwini</name>
    <dbReference type="NCBI Taxonomy" id="1538125"/>
    <lineage>
        <taxon>Eukaryota</taxon>
        <taxon>Metazoa</taxon>
        <taxon>Ecdysozoa</taxon>
        <taxon>Arthropoda</taxon>
        <taxon>Chelicerata</taxon>
        <taxon>Arachnida</taxon>
        <taxon>Araneae</taxon>
        <taxon>Araneomorphae</taxon>
        <taxon>Entelegynae</taxon>
        <taxon>Araneoidea</taxon>
        <taxon>Araneidae</taxon>
        <taxon>Caerostris</taxon>
    </lineage>
</organism>
<name>A0AAV4MLD8_9ARAC</name>
<evidence type="ECO:0000313" key="1">
    <source>
        <dbReference type="EMBL" id="GIX73216.1"/>
    </source>
</evidence>
<gene>
    <name evidence="1" type="ORF">CDAR_415421</name>
</gene>
<sequence>MIRSRNFYVLVATLNLDESPSCNLLPNNLETDLFQTVLLPRNDCDTNRVGHLILPRSDPNACPLPVNRQTSGKCETLKLTDVRVMPHLSRAMTGIACHVDRRR</sequence>
<dbReference type="Proteomes" id="UP001054837">
    <property type="component" value="Unassembled WGS sequence"/>
</dbReference>
<dbReference type="EMBL" id="BPLQ01000593">
    <property type="protein sequence ID" value="GIX73216.1"/>
    <property type="molecule type" value="Genomic_DNA"/>
</dbReference>
<reference evidence="1 2" key="1">
    <citation type="submission" date="2021-06" db="EMBL/GenBank/DDBJ databases">
        <title>Caerostris darwini draft genome.</title>
        <authorList>
            <person name="Kono N."/>
            <person name="Arakawa K."/>
        </authorList>
    </citation>
    <scope>NUCLEOTIDE SEQUENCE [LARGE SCALE GENOMIC DNA]</scope>
</reference>